<protein>
    <submittedName>
        <fullName evidence="1">Uncharacterized protein</fullName>
    </submittedName>
</protein>
<dbReference type="EMBL" id="GGEC01074452">
    <property type="protein sequence ID" value="MBX54936.1"/>
    <property type="molecule type" value="Transcribed_RNA"/>
</dbReference>
<reference evidence="1" key="1">
    <citation type="submission" date="2018-02" db="EMBL/GenBank/DDBJ databases">
        <title>Rhizophora mucronata_Transcriptome.</title>
        <authorList>
            <person name="Meera S.P."/>
            <person name="Sreeshan A."/>
            <person name="Augustine A."/>
        </authorList>
    </citation>
    <scope>NUCLEOTIDE SEQUENCE</scope>
    <source>
        <tissue evidence="1">Leaf</tissue>
    </source>
</reference>
<organism evidence="1">
    <name type="scientific">Rhizophora mucronata</name>
    <name type="common">Asiatic mangrove</name>
    <dbReference type="NCBI Taxonomy" id="61149"/>
    <lineage>
        <taxon>Eukaryota</taxon>
        <taxon>Viridiplantae</taxon>
        <taxon>Streptophyta</taxon>
        <taxon>Embryophyta</taxon>
        <taxon>Tracheophyta</taxon>
        <taxon>Spermatophyta</taxon>
        <taxon>Magnoliopsida</taxon>
        <taxon>eudicotyledons</taxon>
        <taxon>Gunneridae</taxon>
        <taxon>Pentapetalae</taxon>
        <taxon>rosids</taxon>
        <taxon>fabids</taxon>
        <taxon>Malpighiales</taxon>
        <taxon>Rhizophoraceae</taxon>
        <taxon>Rhizophora</taxon>
    </lineage>
</organism>
<sequence length="80" mass="9090">MTHNICAFSALVTSTERIFWFREALNIVSSSSINLWSILGFICFEDSENSNDSYDQKTIAYVTVQYTFFASFSVLKNGVL</sequence>
<name>A0A2P2PJN4_RHIMU</name>
<proteinExistence type="predicted"/>
<evidence type="ECO:0000313" key="1">
    <source>
        <dbReference type="EMBL" id="MBX54936.1"/>
    </source>
</evidence>
<accession>A0A2P2PJN4</accession>
<dbReference type="AlphaFoldDB" id="A0A2P2PJN4"/>